<sequence length="400" mass="43734">MKSILRPGDRAWSERLSTDHHMLDSWLLLPLIALPIIGWIMVTSASTEIASSQTGNPWYFSIRHGIFVLASVLVALTVMRFPVTLWRSNGPALLMLAMILLAVVLVIGHEVNGSRRWIPLGPVNIQPSEVAKFCMVIYVAGYMERHLTRLRRSWWGFLAPLSITLALGALLILEPDYGTTVVLLATAMGMLLLAGASLWRFLLLSVVVIALGAFMAISEPYRMQRITSFLDPWANQYSSGYQLTQALIAFGRGGWTGLGLGNSVQKLFFLPEAHTDFVFSVLAEELGMLGSLTVVALFALLVYRGFRVGRVAEENGQLFAAYVCYGFSLIIGGQAFINIAVNAGILPTKGLTLPLLSYGGSSLMISGAMAGLLLRVDGENRGRRRASRKRQQRSVSEGAS</sequence>
<keyword evidence="12 16" id="KW-0131">Cell cycle</keyword>
<keyword evidence="3 16" id="KW-1003">Cell membrane</keyword>
<feature type="transmembrane region" description="Helical" evidence="16">
    <location>
        <begin position="62"/>
        <end position="81"/>
    </location>
</feature>
<keyword evidence="9 16" id="KW-0573">Peptidoglycan synthesis</keyword>
<feature type="transmembrane region" description="Helical" evidence="16">
    <location>
        <begin position="353"/>
        <end position="374"/>
    </location>
</feature>
<keyword evidence="5 16" id="KW-0328">Glycosyltransferase</keyword>
<dbReference type="Proteomes" id="UP000322553">
    <property type="component" value="Chromosome"/>
</dbReference>
<comment type="pathway">
    <text evidence="2 16">Cell wall biogenesis; peptidoglycan biosynthesis.</text>
</comment>
<dbReference type="GO" id="GO:0071555">
    <property type="term" value="P:cell wall organization"/>
    <property type="evidence" value="ECO:0007669"/>
    <property type="project" value="UniProtKB-KW"/>
</dbReference>
<dbReference type="PROSITE" id="PS00428">
    <property type="entry name" value="FTSW_RODA_SPOVE"/>
    <property type="match status" value="1"/>
</dbReference>
<dbReference type="EMBL" id="CP043420">
    <property type="protein sequence ID" value="QEL11424.1"/>
    <property type="molecule type" value="Genomic_DNA"/>
</dbReference>
<accession>A0A5C1A036</accession>
<evidence type="ECO:0000256" key="14">
    <source>
        <dbReference type="ARBA" id="ARBA00038053"/>
    </source>
</evidence>
<evidence type="ECO:0000256" key="13">
    <source>
        <dbReference type="ARBA" id="ARBA00023316"/>
    </source>
</evidence>
<feature type="transmembrane region" description="Helical" evidence="16">
    <location>
        <begin position="154"/>
        <end position="171"/>
    </location>
</feature>
<keyword evidence="18" id="KW-1185">Reference proteome</keyword>
<dbReference type="GO" id="GO:0032153">
    <property type="term" value="C:cell division site"/>
    <property type="evidence" value="ECO:0007669"/>
    <property type="project" value="UniProtKB-UniRule"/>
</dbReference>
<comment type="function">
    <text evidence="16">Peptidoglycan polymerase that is essential for cell division.</text>
</comment>
<evidence type="ECO:0000256" key="8">
    <source>
        <dbReference type="ARBA" id="ARBA00022960"/>
    </source>
</evidence>
<comment type="similarity">
    <text evidence="14 16">Belongs to the SEDS family. FtsW subfamily.</text>
</comment>
<proteinExistence type="inferred from homology"/>
<dbReference type="PANTHER" id="PTHR30474">
    <property type="entry name" value="CELL CYCLE PROTEIN"/>
    <property type="match status" value="1"/>
</dbReference>
<comment type="catalytic activity">
    <reaction evidence="15 16">
        <text>[GlcNAc-(1-&gt;4)-Mur2Ac(oyl-L-Ala-gamma-D-Glu-L-Lys-D-Ala-D-Ala)](n)-di-trans,octa-cis-undecaprenyl diphosphate + beta-D-GlcNAc-(1-&gt;4)-Mur2Ac(oyl-L-Ala-gamma-D-Glu-L-Lys-D-Ala-D-Ala)-di-trans,octa-cis-undecaprenyl diphosphate = [GlcNAc-(1-&gt;4)-Mur2Ac(oyl-L-Ala-gamma-D-Glu-L-Lys-D-Ala-D-Ala)](n+1)-di-trans,octa-cis-undecaprenyl diphosphate + di-trans,octa-cis-undecaprenyl diphosphate + H(+)</text>
        <dbReference type="Rhea" id="RHEA:23708"/>
        <dbReference type="Rhea" id="RHEA-COMP:9602"/>
        <dbReference type="Rhea" id="RHEA-COMP:9603"/>
        <dbReference type="ChEBI" id="CHEBI:15378"/>
        <dbReference type="ChEBI" id="CHEBI:58405"/>
        <dbReference type="ChEBI" id="CHEBI:60033"/>
        <dbReference type="ChEBI" id="CHEBI:78435"/>
        <dbReference type="EC" id="2.4.99.28"/>
    </reaction>
</comment>
<evidence type="ECO:0000256" key="9">
    <source>
        <dbReference type="ARBA" id="ARBA00022984"/>
    </source>
</evidence>
<dbReference type="RefSeq" id="WP_084388035.1">
    <property type="nucleotide sequence ID" value="NZ_CP043420.1"/>
</dbReference>
<dbReference type="PANTHER" id="PTHR30474:SF2">
    <property type="entry name" value="PEPTIDOGLYCAN GLYCOSYLTRANSFERASE FTSW-RELATED"/>
    <property type="match status" value="1"/>
</dbReference>
<evidence type="ECO:0000256" key="6">
    <source>
        <dbReference type="ARBA" id="ARBA00022679"/>
    </source>
</evidence>
<dbReference type="OrthoDB" id="9768187at2"/>
<feature type="transmembrane region" description="Helical" evidence="16">
    <location>
        <begin position="93"/>
        <end position="111"/>
    </location>
</feature>
<feature type="transmembrane region" description="Helical" evidence="16">
    <location>
        <begin position="286"/>
        <end position="306"/>
    </location>
</feature>
<evidence type="ECO:0000256" key="12">
    <source>
        <dbReference type="ARBA" id="ARBA00023306"/>
    </source>
</evidence>
<keyword evidence="10 16" id="KW-1133">Transmembrane helix</keyword>
<dbReference type="KEGG" id="kuy:FY550_09920"/>
<evidence type="ECO:0000256" key="5">
    <source>
        <dbReference type="ARBA" id="ARBA00022676"/>
    </source>
</evidence>
<keyword evidence="7 16" id="KW-0812">Transmembrane</keyword>
<keyword evidence="8 16" id="KW-0133">Cell shape</keyword>
<keyword evidence="13 16" id="KW-0961">Cell wall biogenesis/degradation</keyword>
<dbReference type="GO" id="GO:0008955">
    <property type="term" value="F:peptidoglycan glycosyltransferase activity"/>
    <property type="evidence" value="ECO:0007669"/>
    <property type="project" value="UniProtKB-UniRule"/>
</dbReference>
<evidence type="ECO:0000256" key="1">
    <source>
        <dbReference type="ARBA" id="ARBA00004651"/>
    </source>
</evidence>
<dbReference type="UniPathway" id="UPA00219"/>
<dbReference type="InterPro" id="IPR013437">
    <property type="entry name" value="FtsW"/>
</dbReference>
<dbReference type="EC" id="2.4.99.28" evidence="16"/>
<dbReference type="AlphaFoldDB" id="A0A5C1A036"/>
<evidence type="ECO:0000256" key="16">
    <source>
        <dbReference type="HAMAP-Rule" id="MF_00913"/>
    </source>
</evidence>
<comment type="subcellular location">
    <subcellularLocation>
        <location evidence="16">Cell inner membrane</location>
        <topology evidence="16">Multi-pass membrane protein</topology>
    </subcellularLocation>
    <subcellularLocation>
        <location evidence="1">Cell membrane</location>
        <topology evidence="1">Multi-pass membrane protein</topology>
    </subcellularLocation>
    <text evidence="16">Localizes to the division septum.</text>
</comment>
<dbReference type="GO" id="GO:0015648">
    <property type="term" value="F:lipid-linked peptidoglycan transporter activity"/>
    <property type="evidence" value="ECO:0007669"/>
    <property type="project" value="TreeGrafter"/>
</dbReference>
<dbReference type="GO" id="GO:0008360">
    <property type="term" value="P:regulation of cell shape"/>
    <property type="evidence" value="ECO:0007669"/>
    <property type="project" value="UniProtKB-KW"/>
</dbReference>
<evidence type="ECO:0000256" key="4">
    <source>
        <dbReference type="ARBA" id="ARBA00022618"/>
    </source>
</evidence>
<dbReference type="NCBIfam" id="TIGR02614">
    <property type="entry name" value="ftsW"/>
    <property type="match status" value="1"/>
</dbReference>
<dbReference type="HAMAP" id="MF_00913">
    <property type="entry name" value="PGT_FtsW_proteobact"/>
    <property type="match status" value="1"/>
</dbReference>
<evidence type="ECO:0000256" key="10">
    <source>
        <dbReference type="ARBA" id="ARBA00022989"/>
    </source>
</evidence>
<evidence type="ECO:0000256" key="2">
    <source>
        <dbReference type="ARBA" id="ARBA00004752"/>
    </source>
</evidence>
<feature type="transmembrane region" description="Helical" evidence="16">
    <location>
        <begin position="21"/>
        <end position="42"/>
    </location>
</feature>
<gene>
    <name evidence="16 17" type="primary">ftsW</name>
    <name evidence="17" type="ORF">FY550_09920</name>
</gene>
<name>A0A5C1A036_9GAMM</name>
<reference evidence="17 18" key="1">
    <citation type="submission" date="2019-08" db="EMBL/GenBank/DDBJ databases">
        <title>Complete genome sequence of Kushneria sp. YCWA18, a halophilic phosphate-solubilizing bacterium isolated from Daqiao saltern in China.</title>
        <authorList>
            <person name="Du G.-X."/>
            <person name="Qu L.-Y."/>
        </authorList>
    </citation>
    <scope>NUCLEOTIDE SEQUENCE [LARGE SCALE GENOMIC DNA]</scope>
    <source>
        <strain evidence="17 18">YCWA18</strain>
    </source>
</reference>
<keyword evidence="11 16" id="KW-0472">Membrane</keyword>
<feature type="transmembrane region" description="Helical" evidence="16">
    <location>
        <begin position="177"/>
        <end position="194"/>
    </location>
</feature>
<keyword evidence="16" id="KW-0997">Cell inner membrane</keyword>
<dbReference type="Pfam" id="PF01098">
    <property type="entry name" value="FTSW_RODA_SPOVE"/>
    <property type="match status" value="1"/>
</dbReference>
<evidence type="ECO:0000313" key="17">
    <source>
        <dbReference type="EMBL" id="QEL11424.1"/>
    </source>
</evidence>
<keyword evidence="6 16" id="KW-0808">Transferase</keyword>
<evidence type="ECO:0000256" key="7">
    <source>
        <dbReference type="ARBA" id="ARBA00022692"/>
    </source>
</evidence>
<evidence type="ECO:0000256" key="15">
    <source>
        <dbReference type="ARBA" id="ARBA00049902"/>
    </source>
</evidence>
<evidence type="ECO:0000256" key="3">
    <source>
        <dbReference type="ARBA" id="ARBA00022475"/>
    </source>
</evidence>
<protein>
    <recommendedName>
        <fullName evidence="16">Probable peptidoglycan glycosyltransferase FtsW</fullName>
        <shortName evidence="16">PGT</shortName>
        <ecNumber evidence="16">2.4.99.28</ecNumber>
    </recommendedName>
    <alternativeName>
        <fullName evidence="16">Cell division protein FtsW</fullName>
    </alternativeName>
    <alternativeName>
        <fullName evidence="16">Cell wall polymerase</fullName>
    </alternativeName>
    <alternativeName>
        <fullName evidence="16">Peptidoglycan polymerase</fullName>
        <shortName evidence="16">PG polymerase</shortName>
    </alternativeName>
</protein>
<dbReference type="InterPro" id="IPR001182">
    <property type="entry name" value="FtsW/RodA"/>
</dbReference>
<dbReference type="GO" id="GO:0043093">
    <property type="term" value="P:FtsZ-dependent cytokinesis"/>
    <property type="evidence" value="ECO:0007669"/>
    <property type="project" value="UniProtKB-UniRule"/>
</dbReference>
<dbReference type="GO" id="GO:0009252">
    <property type="term" value="P:peptidoglycan biosynthetic process"/>
    <property type="evidence" value="ECO:0007669"/>
    <property type="project" value="UniProtKB-UniRule"/>
</dbReference>
<feature type="transmembrane region" description="Helical" evidence="16">
    <location>
        <begin position="318"/>
        <end position="341"/>
    </location>
</feature>
<organism evidence="17 18">
    <name type="scientific">Kushneria phosphatilytica</name>
    <dbReference type="NCBI Taxonomy" id="657387"/>
    <lineage>
        <taxon>Bacteria</taxon>
        <taxon>Pseudomonadati</taxon>
        <taxon>Pseudomonadota</taxon>
        <taxon>Gammaproteobacteria</taxon>
        <taxon>Oceanospirillales</taxon>
        <taxon>Halomonadaceae</taxon>
        <taxon>Kushneria</taxon>
    </lineage>
</organism>
<evidence type="ECO:0000256" key="11">
    <source>
        <dbReference type="ARBA" id="ARBA00023136"/>
    </source>
</evidence>
<keyword evidence="4 16" id="KW-0132">Cell division</keyword>
<evidence type="ECO:0000313" key="18">
    <source>
        <dbReference type="Proteomes" id="UP000322553"/>
    </source>
</evidence>
<dbReference type="InterPro" id="IPR018365">
    <property type="entry name" value="Cell_cycle_FtsW-rel_CS"/>
</dbReference>
<dbReference type="GO" id="GO:0005886">
    <property type="term" value="C:plasma membrane"/>
    <property type="evidence" value="ECO:0007669"/>
    <property type="project" value="UniProtKB-SubCell"/>
</dbReference>
<feature type="transmembrane region" description="Helical" evidence="16">
    <location>
        <begin position="201"/>
        <end position="218"/>
    </location>
</feature>